<dbReference type="HOGENOM" id="CLU_1116237_0_0_1"/>
<evidence type="ECO:0000313" key="2">
    <source>
        <dbReference type="EMBL" id="ESA19949.1"/>
    </source>
</evidence>
<dbReference type="EMBL" id="KI277797">
    <property type="protein sequence ID" value="ESA19949.1"/>
    <property type="molecule type" value="Genomic_DNA"/>
</dbReference>
<proteinExistence type="predicted"/>
<gene>
    <name evidence="2" type="ORF">GLOINDRAFT_2066</name>
</gene>
<feature type="compositionally biased region" description="Basic residues" evidence="1">
    <location>
        <begin position="1"/>
        <end position="11"/>
    </location>
</feature>
<evidence type="ECO:0000256" key="1">
    <source>
        <dbReference type="SAM" id="MobiDB-lite"/>
    </source>
</evidence>
<sequence length="238" mass="27256">MPERPGRRKRTNKIDDMIPDDDDSDDSLTDRSLTESDATESLTEDNDEASEVSGDDDCSLSKDEVLIEQFTASDFDNYDYESDLKNLDTNIDFNDSFSTSSYLAKKLLKIVKQEKTYAVCLDCNTLYKVSEILTQNQNVEFRCTHVEFLNHPKHSKRQACEAKLTNKVPIVKGFARKPKMLFLVPSLKTQIISMYQCPGFVESLQKWTNRVNIANLYTNIYDGEVWKTFPSSLNNPDT</sequence>
<feature type="compositionally biased region" description="Acidic residues" evidence="1">
    <location>
        <begin position="17"/>
        <end position="27"/>
    </location>
</feature>
<reference evidence="2" key="1">
    <citation type="submission" date="2013-07" db="EMBL/GenBank/DDBJ databases">
        <title>The genome of an arbuscular mycorrhizal fungus provides insights into the evolution of the oldest plant symbiosis.</title>
        <authorList>
            <consortium name="DOE Joint Genome Institute"/>
            <person name="Tisserant E."/>
            <person name="Malbreil M."/>
            <person name="Kuo A."/>
            <person name="Kohler A."/>
            <person name="Symeonidi A."/>
            <person name="Balestrini R."/>
            <person name="Charron P."/>
            <person name="Duensing N."/>
            <person name="Frei-dit-Frey N."/>
            <person name="Gianinazzi-Pearson V."/>
            <person name="Gilbert B."/>
            <person name="Handa Y."/>
            <person name="Hijri M."/>
            <person name="Kaul R."/>
            <person name="Kawaguchi M."/>
            <person name="Krajinski F."/>
            <person name="Lammers P."/>
            <person name="Lapierre D."/>
            <person name="Masclaux F.G."/>
            <person name="Murat C."/>
            <person name="Morin E."/>
            <person name="Ndikumana S."/>
            <person name="Pagni M."/>
            <person name="Petitpierre D."/>
            <person name="Requena N."/>
            <person name="Rosikiewicz P."/>
            <person name="Riley R."/>
            <person name="Saito K."/>
            <person name="San Clemente H."/>
            <person name="Shapiro H."/>
            <person name="van Tuinen D."/>
            <person name="Becard G."/>
            <person name="Bonfante P."/>
            <person name="Paszkowski U."/>
            <person name="Shachar-Hill Y."/>
            <person name="Young J.P."/>
            <person name="Sanders I.R."/>
            <person name="Henrissat B."/>
            <person name="Rensing S.A."/>
            <person name="Grigoriev I.V."/>
            <person name="Corradi N."/>
            <person name="Roux C."/>
            <person name="Martin F."/>
        </authorList>
    </citation>
    <scope>NUCLEOTIDE SEQUENCE</scope>
    <source>
        <strain evidence="2">DAOM 197198</strain>
    </source>
</reference>
<organism evidence="2">
    <name type="scientific">Rhizophagus irregularis (strain DAOM 181602 / DAOM 197198 / MUCL 43194)</name>
    <name type="common">Arbuscular mycorrhizal fungus</name>
    <name type="synonym">Glomus intraradices</name>
    <dbReference type="NCBI Taxonomy" id="747089"/>
    <lineage>
        <taxon>Eukaryota</taxon>
        <taxon>Fungi</taxon>
        <taxon>Fungi incertae sedis</taxon>
        <taxon>Mucoromycota</taxon>
        <taxon>Glomeromycotina</taxon>
        <taxon>Glomeromycetes</taxon>
        <taxon>Glomerales</taxon>
        <taxon>Glomeraceae</taxon>
        <taxon>Rhizophagus</taxon>
    </lineage>
</organism>
<dbReference type="AlphaFoldDB" id="U9UHQ1"/>
<feature type="region of interest" description="Disordered" evidence="1">
    <location>
        <begin position="1"/>
        <end position="58"/>
    </location>
</feature>
<protein>
    <submittedName>
        <fullName evidence="2">Uncharacterized protein</fullName>
    </submittedName>
</protein>
<dbReference type="VEuPathDB" id="FungiDB:RhiirFUN_024117"/>
<name>U9UHQ1_RHIID</name>
<feature type="compositionally biased region" description="Acidic residues" evidence="1">
    <location>
        <begin position="42"/>
        <end position="58"/>
    </location>
</feature>
<accession>U9UHQ1</accession>